<evidence type="ECO:0000259" key="1">
    <source>
        <dbReference type="Pfam" id="PF00501"/>
    </source>
</evidence>
<dbReference type="AlphaFoldDB" id="A0A396S8Y8"/>
<proteinExistence type="predicted"/>
<accession>A0A396S8Y8</accession>
<organism evidence="3 4">
    <name type="scientific">Ureibacillus yapensis</name>
    <dbReference type="NCBI Taxonomy" id="2304605"/>
    <lineage>
        <taxon>Bacteria</taxon>
        <taxon>Bacillati</taxon>
        <taxon>Bacillota</taxon>
        <taxon>Bacilli</taxon>
        <taxon>Bacillales</taxon>
        <taxon>Caryophanaceae</taxon>
        <taxon>Ureibacillus</taxon>
    </lineage>
</organism>
<name>A0A396S8Y8_9BACL</name>
<dbReference type="InterPro" id="IPR045851">
    <property type="entry name" value="AMP-bd_C_sf"/>
</dbReference>
<keyword evidence="4" id="KW-1185">Reference proteome</keyword>
<dbReference type="Gene3D" id="3.40.50.12780">
    <property type="entry name" value="N-terminal domain of ligase-like"/>
    <property type="match status" value="1"/>
</dbReference>
<feature type="domain" description="AMP-dependent synthetase/ligase" evidence="1">
    <location>
        <begin position="88"/>
        <end position="284"/>
    </location>
</feature>
<feature type="domain" description="AMP-dependent ligase C-terminal" evidence="2">
    <location>
        <begin position="335"/>
        <end position="419"/>
    </location>
</feature>
<evidence type="ECO:0000313" key="3">
    <source>
        <dbReference type="EMBL" id="RHW37552.1"/>
    </source>
</evidence>
<dbReference type="GO" id="GO:0016874">
    <property type="term" value="F:ligase activity"/>
    <property type="evidence" value="ECO:0007669"/>
    <property type="project" value="UniProtKB-KW"/>
</dbReference>
<protein>
    <submittedName>
        <fullName evidence="3">Phenylacetate--CoA ligase family protein</fullName>
    </submittedName>
</protein>
<reference evidence="3 4" key="1">
    <citation type="submission" date="2018-08" db="EMBL/GenBank/DDBJ databases">
        <title>Lysinibacillus sp. YLB-03 draft genome sequence.</title>
        <authorList>
            <person name="Yu L."/>
        </authorList>
    </citation>
    <scope>NUCLEOTIDE SEQUENCE [LARGE SCALE GENOMIC DNA]</scope>
    <source>
        <strain evidence="3 4">YLB-03</strain>
    </source>
</reference>
<dbReference type="Pfam" id="PF14535">
    <property type="entry name" value="AMP-binding_C_2"/>
    <property type="match status" value="1"/>
</dbReference>
<dbReference type="Gene3D" id="3.30.300.30">
    <property type="match status" value="1"/>
</dbReference>
<dbReference type="OrthoDB" id="580775at2"/>
<dbReference type="Pfam" id="PF00501">
    <property type="entry name" value="AMP-binding"/>
    <property type="match status" value="1"/>
</dbReference>
<evidence type="ECO:0000259" key="2">
    <source>
        <dbReference type="Pfam" id="PF14535"/>
    </source>
</evidence>
<dbReference type="EMBL" id="QWEI01000003">
    <property type="protein sequence ID" value="RHW37552.1"/>
    <property type="molecule type" value="Genomic_DNA"/>
</dbReference>
<dbReference type="InterPro" id="IPR042099">
    <property type="entry name" value="ANL_N_sf"/>
</dbReference>
<dbReference type="PANTHER" id="PTHR43845:SF1">
    <property type="entry name" value="BLR5969 PROTEIN"/>
    <property type="match status" value="1"/>
</dbReference>
<keyword evidence="3" id="KW-0436">Ligase</keyword>
<comment type="caution">
    <text evidence="3">The sequence shown here is derived from an EMBL/GenBank/DDBJ whole genome shotgun (WGS) entry which is preliminary data.</text>
</comment>
<evidence type="ECO:0000313" key="4">
    <source>
        <dbReference type="Proteomes" id="UP000265692"/>
    </source>
</evidence>
<dbReference type="PANTHER" id="PTHR43845">
    <property type="entry name" value="BLR5969 PROTEIN"/>
    <property type="match status" value="1"/>
</dbReference>
<dbReference type="Proteomes" id="UP000265692">
    <property type="component" value="Unassembled WGS sequence"/>
</dbReference>
<dbReference type="InterPro" id="IPR028154">
    <property type="entry name" value="AMP-dep_Lig_C"/>
</dbReference>
<dbReference type="InterPro" id="IPR000873">
    <property type="entry name" value="AMP-dep_synth/lig_dom"/>
</dbReference>
<dbReference type="SUPFAM" id="SSF56801">
    <property type="entry name" value="Acetyl-CoA synthetase-like"/>
    <property type="match status" value="1"/>
</dbReference>
<gene>
    <name evidence="3" type="ORF">D1B33_08455</name>
</gene>
<sequence>MTVHQVYETEVGLRQYQFQRLNELLVFISNFNEFYKEKLDGVHLPIKDFEDLSRLPFTTKKELAQDQIDYAPLGRNHSYPQDSYIRYHQTSGTTGRPLKVLDTQVSWDWWANCWKEVLKSSGVTKADSCYLAFSFGPFIGFWAAHEGIRKLGALAIPGGSMSSEERLKSMIGNNATVLLCTPSYALHLAEVAEKLGLDIKNSAIRTIITAGEPGGSVPSTRAQIENFWGAKLFDHIGMTEMGAYGYSCQEQKGIHVNESEFIMEVINPETLQHVKPGEQGELVLTNLGRFGYPMIRYRTGDAVIYQTEQCACGNHYQFLPGGIVGRTDDMVVIRGVNIYPSSIEAIVREFSAIKEFRIIYYIEQEMHQIKLQIEGPQEIVPSLSNLLRERIGLRIEVEHVEENTLPRFEMKAKRVLDLRNDNPERCLVEK</sequence>
<dbReference type="RefSeq" id="WP_118875939.1">
    <property type="nucleotide sequence ID" value="NZ_QWEI01000003.1"/>
</dbReference>